<dbReference type="Proteomes" id="UP000193067">
    <property type="component" value="Unassembled WGS sequence"/>
</dbReference>
<dbReference type="InterPro" id="IPR024645">
    <property type="entry name" value="Mitochondr_Som1"/>
</dbReference>
<gene>
    <name evidence="1" type="ORF">PYCCODRAFT_1358328</name>
</gene>
<evidence type="ECO:0000313" key="1">
    <source>
        <dbReference type="EMBL" id="OSD08179.1"/>
    </source>
</evidence>
<sequence length="100" mass="11506">MDSDTADRNRDAPQKCRLAEIVQYRCDPPQDSNHPQWHCLPIIRIFRICQNRPAVELTRFVEINVETGAVHVPSQSSQVLPKGKAWRDVIRYEHAVGNES</sequence>
<name>A0A1Y2J439_TRAC3</name>
<dbReference type="GO" id="GO:0042720">
    <property type="term" value="C:mitochondrial inner membrane peptidase complex"/>
    <property type="evidence" value="ECO:0007669"/>
    <property type="project" value="InterPro"/>
</dbReference>
<proteinExistence type="predicted"/>
<evidence type="ECO:0000313" key="2">
    <source>
        <dbReference type="Proteomes" id="UP000193067"/>
    </source>
</evidence>
<dbReference type="OrthoDB" id="3983163at2759"/>
<accession>A0A1Y2J439</accession>
<dbReference type="Pfam" id="PF11093">
    <property type="entry name" value="Mitochondr_Som1"/>
    <property type="match status" value="1"/>
</dbReference>
<organism evidence="1 2">
    <name type="scientific">Trametes coccinea (strain BRFM310)</name>
    <name type="common">Pycnoporus coccineus</name>
    <dbReference type="NCBI Taxonomy" id="1353009"/>
    <lineage>
        <taxon>Eukaryota</taxon>
        <taxon>Fungi</taxon>
        <taxon>Dikarya</taxon>
        <taxon>Basidiomycota</taxon>
        <taxon>Agaricomycotina</taxon>
        <taxon>Agaricomycetes</taxon>
        <taxon>Polyporales</taxon>
        <taxon>Polyporaceae</taxon>
        <taxon>Trametes</taxon>
    </lineage>
</organism>
<keyword evidence="2" id="KW-1185">Reference proteome</keyword>
<protein>
    <submittedName>
        <fullName evidence="1">Uncharacterized protein</fullName>
    </submittedName>
</protein>
<reference evidence="1 2" key="1">
    <citation type="journal article" date="2015" name="Biotechnol. Biofuels">
        <title>Enhanced degradation of softwood versus hardwood by the white-rot fungus Pycnoporus coccineus.</title>
        <authorList>
            <person name="Couturier M."/>
            <person name="Navarro D."/>
            <person name="Chevret D."/>
            <person name="Henrissat B."/>
            <person name="Piumi F."/>
            <person name="Ruiz-Duenas F.J."/>
            <person name="Martinez A.T."/>
            <person name="Grigoriev I.V."/>
            <person name="Riley R."/>
            <person name="Lipzen A."/>
            <person name="Berrin J.G."/>
            <person name="Master E.R."/>
            <person name="Rosso M.N."/>
        </authorList>
    </citation>
    <scope>NUCLEOTIDE SEQUENCE [LARGE SCALE GENOMIC DNA]</scope>
    <source>
        <strain evidence="1 2">BRFM310</strain>
    </source>
</reference>
<dbReference type="EMBL" id="KZ084087">
    <property type="protein sequence ID" value="OSD08179.1"/>
    <property type="molecule type" value="Genomic_DNA"/>
</dbReference>
<dbReference type="AlphaFoldDB" id="A0A1Y2J439"/>